<evidence type="ECO:0000313" key="2">
    <source>
        <dbReference type="Proteomes" id="UP001212997"/>
    </source>
</evidence>
<reference evidence="1" key="1">
    <citation type="submission" date="2022-07" db="EMBL/GenBank/DDBJ databases">
        <title>Genome Sequence of Physisporinus lineatus.</title>
        <authorList>
            <person name="Buettner E."/>
        </authorList>
    </citation>
    <scope>NUCLEOTIDE SEQUENCE</scope>
    <source>
        <strain evidence="1">VT162</strain>
    </source>
</reference>
<name>A0AAD5YJ89_9APHY</name>
<protein>
    <submittedName>
        <fullName evidence="1">Uncharacterized protein</fullName>
    </submittedName>
</protein>
<comment type="caution">
    <text evidence="1">The sequence shown here is derived from an EMBL/GenBank/DDBJ whole genome shotgun (WGS) entry which is preliminary data.</text>
</comment>
<gene>
    <name evidence="1" type="ORF">NLI96_g5137</name>
</gene>
<keyword evidence="2" id="KW-1185">Reference proteome</keyword>
<dbReference type="AlphaFoldDB" id="A0AAD5YJ89"/>
<sequence>MSAPAVHSPYVVMTSSLLCAAFSVPWQAKPLRSLILWKLGFPQAILPTRITRPGNRNFIVKALVMLHDAQDYGSGMSKLPLLNIVELCCTISLCVARCDNDILDPMKDDLLNLTSSLVDVLTEIPPPSDPHPVEVFRCQYALNMAMRANKLVPGIISGPLLEALHLHSVKMFDTILKSNEECLQEGPVDISQAPIRPSGEMDWDQIIEDWVEVDVRDPGDYGDQWEYWRTRFDCKHRMEFMLRWEGIWGRDLREVLAGL</sequence>
<evidence type="ECO:0000313" key="1">
    <source>
        <dbReference type="EMBL" id="KAJ3485161.1"/>
    </source>
</evidence>
<proteinExistence type="predicted"/>
<dbReference type="Proteomes" id="UP001212997">
    <property type="component" value="Unassembled WGS sequence"/>
</dbReference>
<organism evidence="1 2">
    <name type="scientific">Meripilus lineatus</name>
    <dbReference type="NCBI Taxonomy" id="2056292"/>
    <lineage>
        <taxon>Eukaryota</taxon>
        <taxon>Fungi</taxon>
        <taxon>Dikarya</taxon>
        <taxon>Basidiomycota</taxon>
        <taxon>Agaricomycotina</taxon>
        <taxon>Agaricomycetes</taxon>
        <taxon>Polyporales</taxon>
        <taxon>Meripilaceae</taxon>
        <taxon>Meripilus</taxon>
    </lineage>
</organism>
<dbReference type="EMBL" id="JANAWD010000162">
    <property type="protein sequence ID" value="KAJ3485161.1"/>
    <property type="molecule type" value="Genomic_DNA"/>
</dbReference>
<accession>A0AAD5YJ89</accession>